<evidence type="ECO:0000313" key="3">
    <source>
        <dbReference type="Ensembl" id="ENSLCAP00010027009.1"/>
    </source>
</evidence>
<organism evidence="3 4">
    <name type="scientific">Lates calcarifer</name>
    <name type="common">Barramundi</name>
    <name type="synonym">Holocentrus calcarifer</name>
    <dbReference type="NCBI Taxonomy" id="8187"/>
    <lineage>
        <taxon>Eukaryota</taxon>
        <taxon>Metazoa</taxon>
        <taxon>Chordata</taxon>
        <taxon>Craniata</taxon>
        <taxon>Vertebrata</taxon>
        <taxon>Euteleostomi</taxon>
        <taxon>Actinopterygii</taxon>
        <taxon>Neopterygii</taxon>
        <taxon>Teleostei</taxon>
        <taxon>Neoteleostei</taxon>
        <taxon>Acanthomorphata</taxon>
        <taxon>Carangaria</taxon>
        <taxon>Carangaria incertae sedis</taxon>
        <taxon>Centropomidae</taxon>
        <taxon>Lates</taxon>
    </lineage>
</organism>
<keyword evidence="1" id="KW-1015">Disulfide bond</keyword>
<dbReference type="PROSITE" id="PS50279">
    <property type="entry name" value="BPTI_KUNITZ_2"/>
    <property type="match status" value="3"/>
</dbReference>
<sequence length="247" mass="28513">ETNDILNVCSLAQDRGSCKNYTIMWFFDNSLGRCSRFWYGGCGGNENRFWTQKETTLTQETLRTNFSRCQLGADRGIQCMGYVQKWYYDKHIGACSPFWYGGCAGNANRFDTEHECFRTCDGGSVFQQLLVKSLFLSTPVTFHQDPGGCQNYTMMWFFDTEQNECSRFWYGGCGGNGNRFKTQQECENLCLTRETFIVIQLQIRRRRSQTSDKKIRVLPFKVLVLVAVGYDNVFTTSMLRSKDDETA</sequence>
<dbReference type="PANTHER" id="PTHR10083:SF375">
    <property type="entry name" value="BPTI_KUNITZ INHIBITOR DOMAIN-CONTAINING PROTEIN"/>
    <property type="match status" value="1"/>
</dbReference>
<keyword evidence="4" id="KW-1185">Reference proteome</keyword>
<dbReference type="CDD" id="cd22631">
    <property type="entry name" value="Kunitz_collagen_alpha6_VI-like"/>
    <property type="match status" value="2"/>
</dbReference>
<dbReference type="FunFam" id="4.10.410.10:FF:000020">
    <property type="entry name" value="Collagen, type VI, alpha 3"/>
    <property type="match status" value="3"/>
</dbReference>
<proteinExistence type="predicted"/>
<dbReference type="Pfam" id="PF00014">
    <property type="entry name" value="Kunitz_BPTI"/>
    <property type="match status" value="3"/>
</dbReference>
<dbReference type="SMART" id="SM00131">
    <property type="entry name" value="KU"/>
    <property type="match status" value="3"/>
</dbReference>
<dbReference type="Proteomes" id="UP000314980">
    <property type="component" value="Unassembled WGS sequence"/>
</dbReference>
<dbReference type="AlphaFoldDB" id="A0A4W6DQ27"/>
<dbReference type="InterPro" id="IPR020901">
    <property type="entry name" value="Prtase_inh_Kunz-CS"/>
</dbReference>
<feature type="domain" description="BPTI/Kunitz inhibitor" evidence="2">
    <location>
        <begin position="69"/>
        <end position="120"/>
    </location>
</feature>
<reference evidence="3" key="2">
    <citation type="submission" date="2025-08" db="UniProtKB">
        <authorList>
            <consortium name="Ensembl"/>
        </authorList>
    </citation>
    <scope>IDENTIFICATION</scope>
</reference>
<reference evidence="3" key="3">
    <citation type="submission" date="2025-09" db="UniProtKB">
        <authorList>
            <consortium name="Ensembl"/>
        </authorList>
    </citation>
    <scope>IDENTIFICATION</scope>
</reference>
<dbReference type="GO" id="GO:0005615">
    <property type="term" value="C:extracellular space"/>
    <property type="evidence" value="ECO:0007669"/>
    <property type="project" value="TreeGrafter"/>
</dbReference>
<dbReference type="GO" id="GO:0004867">
    <property type="term" value="F:serine-type endopeptidase inhibitor activity"/>
    <property type="evidence" value="ECO:0007669"/>
    <property type="project" value="InterPro"/>
</dbReference>
<protein>
    <recommendedName>
        <fullName evidence="2">BPTI/Kunitz inhibitor domain-containing protein</fullName>
    </recommendedName>
</protein>
<feature type="domain" description="BPTI/Kunitz inhibitor" evidence="2">
    <location>
        <begin position="140"/>
        <end position="190"/>
    </location>
</feature>
<dbReference type="Gene3D" id="4.10.410.10">
    <property type="entry name" value="Pancreatic trypsin inhibitor Kunitz domain"/>
    <property type="match status" value="3"/>
</dbReference>
<evidence type="ECO:0000256" key="1">
    <source>
        <dbReference type="ARBA" id="ARBA00023157"/>
    </source>
</evidence>
<evidence type="ECO:0000259" key="2">
    <source>
        <dbReference type="PROSITE" id="PS50279"/>
    </source>
</evidence>
<dbReference type="GeneTree" id="ENSGT00940000165273"/>
<dbReference type="InterPro" id="IPR050098">
    <property type="entry name" value="TFPI/VKTCI-like"/>
</dbReference>
<reference evidence="4" key="1">
    <citation type="submission" date="2015-09" db="EMBL/GenBank/DDBJ databases">
        <authorList>
            <person name="Sai Rama Sridatta P."/>
        </authorList>
    </citation>
    <scope>NUCLEOTIDE SEQUENCE [LARGE SCALE GENOMIC DNA]</scope>
</reference>
<dbReference type="CDD" id="cd22635">
    <property type="entry name" value="Kunitz_papilin"/>
    <property type="match status" value="1"/>
</dbReference>
<evidence type="ECO:0000313" key="4">
    <source>
        <dbReference type="Proteomes" id="UP000314980"/>
    </source>
</evidence>
<dbReference type="InterPro" id="IPR002223">
    <property type="entry name" value="Kunitz_BPTI"/>
</dbReference>
<name>A0A4W6DQ27_LATCA</name>
<dbReference type="PROSITE" id="PS00280">
    <property type="entry name" value="BPTI_KUNITZ_1"/>
    <property type="match status" value="2"/>
</dbReference>
<dbReference type="PRINTS" id="PR00759">
    <property type="entry name" value="BASICPTASE"/>
</dbReference>
<dbReference type="SUPFAM" id="SSF57362">
    <property type="entry name" value="BPTI-like"/>
    <property type="match status" value="3"/>
</dbReference>
<dbReference type="PANTHER" id="PTHR10083">
    <property type="entry name" value="KUNITZ-TYPE PROTEASE INHIBITOR-RELATED"/>
    <property type="match status" value="1"/>
</dbReference>
<dbReference type="InterPro" id="IPR036880">
    <property type="entry name" value="Kunitz_BPTI_sf"/>
</dbReference>
<feature type="domain" description="BPTI/Kunitz inhibitor" evidence="2">
    <location>
        <begin position="9"/>
        <end position="54"/>
    </location>
</feature>
<accession>A0A4W6DQ27</accession>
<dbReference type="Ensembl" id="ENSLCAT00010027582.1">
    <property type="protein sequence ID" value="ENSLCAP00010027009.1"/>
    <property type="gene ID" value="ENSLCAG00010012657.1"/>
</dbReference>